<dbReference type="RefSeq" id="WP_073243100.1">
    <property type="nucleotide sequence ID" value="NZ_FQZX01000001.1"/>
</dbReference>
<dbReference type="Pfam" id="PF09411">
    <property type="entry name" value="PagL"/>
    <property type="match status" value="1"/>
</dbReference>
<dbReference type="OrthoDB" id="1491960at2"/>
<reference evidence="2" key="1">
    <citation type="submission" date="2016-11" db="EMBL/GenBank/DDBJ databases">
        <authorList>
            <person name="Varghese N."/>
            <person name="Submissions S."/>
        </authorList>
    </citation>
    <scope>NUCLEOTIDE SEQUENCE [LARGE SCALE GENOMIC DNA]</scope>
    <source>
        <strain evidence="2">DSM 16478</strain>
    </source>
</reference>
<sequence length="214" mass="24117">MQLNKAIPKNERDTIQKIPKQFLLVITFLISFHVINAQHNFSSEFNEKGGKIFSLGLEHVSGFNTSLECYSLRAGYGSMLLKNLTISSFLDLSITNGFQVVRTFENSAKIRQENFGLGTSFLLRWYPLHLGKMKVFIDVGGGILYTFERFPYQGTKLNFTARPGVGIAMHFNDNKQIVFGINRFHLSNGLGYNHPSNPAFDGLGLFASIVIRKK</sequence>
<protein>
    <recommendedName>
        <fullName evidence="3">Lipid A 3-O-deacylase (PagL)</fullName>
    </recommendedName>
</protein>
<keyword evidence="2" id="KW-1185">Reference proteome</keyword>
<dbReference type="Proteomes" id="UP000184314">
    <property type="component" value="Unassembled WGS sequence"/>
</dbReference>
<dbReference type="Gene3D" id="2.40.160.20">
    <property type="match status" value="1"/>
</dbReference>
<dbReference type="InterPro" id="IPR018550">
    <property type="entry name" value="Lipid-A_deacylase-rel"/>
</dbReference>
<name>A0A1M6MUG8_9FLAO</name>
<evidence type="ECO:0008006" key="3">
    <source>
        <dbReference type="Google" id="ProtNLM"/>
    </source>
</evidence>
<organism evidence="1 2">
    <name type="scientific">Maribacter aquivivus</name>
    <dbReference type="NCBI Taxonomy" id="228958"/>
    <lineage>
        <taxon>Bacteria</taxon>
        <taxon>Pseudomonadati</taxon>
        <taxon>Bacteroidota</taxon>
        <taxon>Flavobacteriia</taxon>
        <taxon>Flavobacteriales</taxon>
        <taxon>Flavobacteriaceae</taxon>
        <taxon>Maribacter</taxon>
    </lineage>
</organism>
<proteinExistence type="predicted"/>
<dbReference type="STRING" id="228958.SAMN04488007_1758"/>
<accession>A0A1M6MUG8</accession>
<dbReference type="AlphaFoldDB" id="A0A1M6MUG8"/>
<gene>
    <name evidence="1" type="ORF">SAMN04488007_1758</name>
</gene>
<evidence type="ECO:0000313" key="2">
    <source>
        <dbReference type="Proteomes" id="UP000184314"/>
    </source>
</evidence>
<evidence type="ECO:0000313" key="1">
    <source>
        <dbReference type="EMBL" id="SHJ87097.1"/>
    </source>
</evidence>
<dbReference type="EMBL" id="FQZX01000001">
    <property type="protein sequence ID" value="SHJ87097.1"/>
    <property type="molecule type" value="Genomic_DNA"/>
</dbReference>